<dbReference type="InterPro" id="IPR045621">
    <property type="entry name" value="BPD_transp_1_N"/>
</dbReference>
<name>A0A382BSC9_9ZZZZ</name>
<dbReference type="PROSITE" id="PS50928">
    <property type="entry name" value="ABC_TM1"/>
    <property type="match status" value="1"/>
</dbReference>
<dbReference type="GO" id="GO:0005886">
    <property type="term" value="C:plasma membrane"/>
    <property type="evidence" value="ECO:0007669"/>
    <property type="project" value="UniProtKB-SubCell"/>
</dbReference>
<reference evidence="9" key="1">
    <citation type="submission" date="2018-05" db="EMBL/GenBank/DDBJ databases">
        <authorList>
            <person name="Lanie J.A."/>
            <person name="Ng W.-L."/>
            <person name="Kazmierczak K.M."/>
            <person name="Andrzejewski T.M."/>
            <person name="Davidsen T.M."/>
            <person name="Wayne K.J."/>
            <person name="Tettelin H."/>
            <person name="Glass J.I."/>
            <person name="Rusch D."/>
            <person name="Podicherti R."/>
            <person name="Tsui H.-C.T."/>
            <person name="Winkler M.E."/>
        </authorList>
    </citation>
    <scope>NUCLEOTIDE SEQUENCE</scope>
</reference>
<dbReference type="Pfam" id="PF00528">
    <property type="entry name" value="BPD_transp_1"/>
    <property type="match status" value="1"/>
</dbReference>
<proteinExistence type="predicted"/>
<protein>
    <recommendedName>
        <fullName evidence="8">ABC transmembrane type-1 domain-containing protein</fullName>
    </recommendedName>
</protein>
<dbReference type="InterPro" id="IPR035906">
    <property type="entry name" value="MetI-like_sf"/>
</dbReference>
<keyword evidence="5 7" id="KW-1133">Transmembrane helix</keyword>
<dbReference type="Pfam" id="PF19300">
    <property type="entry name" value="BPD_transp_1_N"/>
    <property type="match status" value="1"/>
</dbReference>
<feature type="transmembrane region" description="Helical" evidence="7">
    <location>
        <begin position="170"/>
        <end position="191"/>
    </location>
</feature>
<evidence type="ECO:0000259" key="8">
    <source>
        <dbReference type="PROSITE" id="PS50928"/>
    </source>
</evidence>
<evidence type="ECO:0000256" key="6">
    <source>
        <dbReference type="ARBA" id="ARBA00023136"/>
    </source>
</evidence>
<dbReference type="SUPFAM" id="SSF161098">
    <property type="entry name" value="MetI-like"/>
    <property type="match status" value="1"/>
</dbReference>
<dbReference type="PANTHER" id="PTHR43163:SF2">
    <property type="entry name" value="ABC TRANSPORTER PERMEASE PROTEIN"/>
    <property type="match status" value="1"/>
</dbReference>
<feature type="transmembrane region" description="Helical" evidence="7">
    <location>
        <begin position="226"/>
        <end position="252"/>
    </location>
</feature>
<feature type="transmembrane region" description="Helical" evidence="7">
    <location>
        <begin position="272"/>
        <end position="298"/>
    </location>
</feature>
<feature type="transmembrane region" description="Helical" evidence="7">
    <location>
        <begin position="12"/>
        <end position="30"/>
    </location>
</feature>
<feature type="domain" description="ABC transmembrane type-1" evidence="8">
    <location>
        <begin position="94"/>
        <end position="291"/>
    </location>
</feature>
<dbReference type="AlphaFoldDB" id="A0A382BSC9"/>
<dbReference type="CDD" id="cd06261">
    <property type="entry name" value="TM_PBP2"/>
    <property type="match status" value="1"/>
</dbReference>
<dbReference type="Gene3D" id="1.10.3720.10">
    <property type="entry name" value="MetI-like"/>
    <property type="match status" value="1"/>
</dbReference>
<evidence type="ECO:0000256" key="3">
    <source>
        <dbReference type="ARBA" id="ARBA00022475"/>
    </source>
</evidence>
<gene>
    <name evidence="9" type="ORF">METZ01_LOCUS169363</name>
</gene>
<evidence type="ECO:0000313" key="9">
    <source>
        <dbReference type="EMBL" id="SVB16509.1"/>
    </source>
</evidence>
<evidence type="ECO:0000256" key="1">
    <source>
        <dbReference type="ARBA" id="ARBA00004651"/>
    </source>
</evidence>
<keyword evidence="6 7" id="KW-0472">Membrane</keyword>
<dbReference type="EMBL" id="UINC01031064">
    <property type="protein sequence ID" value="SVB16509.1"/>
    <property type="molecule type" value="Genomic_DNA"/>
</dbReference>
<evidence type="ECO:0000256" key="5">
    <source>
        <dbReference type="ARBA" id="ARBA00022989"/>
    </source>
</evidence>
<keyword evidence="3" id="KW-1003">Cell membrane</keyword>
<dbReference type="InterPro" id="IPR000515">
    <property type="entry name" value="MetI-like"/>
</dbReference>
<keyword evidence="2" id="KW-0813">Transport</keyword>
<accession>A0A382BSC9</accession>
<comment type="subcellular location">
    <subcellularLocation>
        <location evidence="1">Cell membrane</location>
        <topology evidence="1">Multi-pass membrane protein</topology>
    </subcellularLocation>
</comment>
<feature type="transmembrane region" description="Helical" evidence="7">
    <location>
        <begin position="100"/>
        <end position="118"/>
    </location>
</feature>
<evidence type="ECO:0000256" key="2">
    <source>
        <dbReference type="ARBA" id="ARBA00022448"/>
    </source>
</evidence>
<organism evidence="9">
    <name type="scientific">marine metagenome</name>
    <dbReference type="NCBI Taxonomy" id="408172"/>
    <lineage>
        <taxon>unclassified sequences</taxon>
        <taxon>metagenomes</taxon>
        <taxon>ecological metagenomes</taxon>
    </lineage>
</organism>
<dbReference type="PANTHER" id="PTHR43163">
    <property type="entry name" value="DIPEPTIDE TRANSPORT SYSTEM PERMEASE PROTEIN DPPB-RELATED"/>
    <property type="match status" value="1"/>
</dbReference>
<evidence type="ECO:0000256" key="7">
    <source>
        <dbReference type="SAM" id="Phobius"/>
    </source>
</evidence>
<dbReference type="GO" id="GO:0055085">
    <property type="term" value="P:transmembrane transport"/>
    <property type="evidence" value="ECO:0007669"/>
    <property type="project" value="InterPro"/>
</dbReference>
<sequence>MQKYILNRLFQGVILLFIVGLIVFALSRATGNPAELLVPDDATEDEIQFIEHQLGLDRPYHVQLFIFLSGAIKGDFGESIAYKQPARDLFFDRLPNTLKLLPLSMGIAVGVSIPLGVLSATRRGTWIDKLASSIGVFGVATPNFWLAIVGIYIFSVWLDVLPPGRMGGPSHYILPAITLGTFSIAGMMRLIRSSMLEVLDTEYVKLARIKGLPEWKVFWKHSLRNALIPVLTLFGVFLGGFITGAIVTETVFAWPGIGRLTIDAVAQRDFPLLQAVILLDAVIILAVNLIVDILYAYVNPRIRFD</sequence>
<evidence type="ECO:0000256" key="4">
    <source>
        <dbReference type="ARBA" id="ARBA00022692"/>
    </source>
</evidence>
<feature type="transmembrane region" description="Helical" evidence="7">
    <location>
        <begin position="130"/>
        <end position="158"/>
    </location>
</feature>
<keyword evidence="4 7" id="KW-0812">Transmembrane</keyword>